<dbReference type="PROSITE" id="PS00086">
    <property type="entry name" value="CYTOCHROME_P450"/>
    <property type="match status" value="1"/>
</dbReference>
<gene>
    <name evidence="9" type="ORF">LECACI_7A000991</name>
</gene>
<keyword evidence="5 6" id="KW-0408">Iron</keyword>
<evidence type="ECO:0000256" key="6">
    <source>
        <dbReference type="PIRSR" id="PIRSR602401-1"/>
    </source>
</evidence>
<evidence type="ECO:0000256" key="8">
    <source>
        <dbReference type="SAM" id="Phobius"/>
    </source>
</evidence>
<dbReference type="Gene3D" id="1.10.630.10">
    <property type="entry name" value="Cytochrome P450"/>
    <property type="match status" value="1"/>
</dbReference>
<keyword evidence="8" id="KW-1133">Transmembrane helix</keyword>
<dbReference type="PANTHER" id="PTHR24305:SF96">
    <property type="entry name" value="CYTOCHROME P450 MONOOXYGENASE STCB-RELATED"/>
    <property type="match status" value="1"/>
</dbReference>
<dbReference type="GO" id="GO:0004497">
    <property type="term" value="F:monooxygenase activity"/>
    <property type="evidence" value="ECO:0007669"/>
    <property type="project" value="UniProtKB-KW"/>
</dbReference>
<feature type="transmembrane region" description="Helical" evidence="8">
    <location>
        <begin position="12"/>
        <end position="33"/>
    </location>
</feature>
<comment type="similarity">
    <text evidence="2 7">Belongs to the cytochrome P450 family.</text>
</comment>
<evidence type="ECO:0000256" key="2">
    <source>
        <dbReference type="ARBA" id="ARBA00010617"/>
    </source>
</evidence>
<organism evidence="9 10">
    <name type="scientific">Lecanosticta acicola</name>
    <dbReference type="NCBI Taxonomy" id="111012"/>
    <lineage>
        <taxon>Eukaryota</taxon>
        <taxon>Fungi</taxon>
        <taxon>Dikarya</taxon>
        <taxon>Ascomycota</taxon>
        <taxon>Pezizomycotina</taxon>
        <taxon>Dothideomycetes</taxon>
        <taxon>Dothideomycetidae</taxon>
        <taxon>Mycosphaerellales</taxon>
        <taxon>Mycosphaerellaceae</taxon>
        <taxon>Lecanosticta</taxon>
    </lineage>
</organism>
<dbReference type="GO" id="GO:0020037">
    <property type="term" value="F:heme binding"/>
    <property type="evidence" value="ECO:0007669"/>
    <property type="project" value="InterPro"/>
</dbReference>
<dbReference type="GO" id="GO:0005506">
    <property type="term" value="F:iron ion binding"/>
    <property type="evidence" value="ECO:0007669"/>
    <property type="project" value="InterPro"/>
</dbReference>
<evidence type="ECO:0000256" key="4">
    <source>
        <dbReference type="ARBA" id="ARBA00023002"/>
    </source>
</evidence>
<protein>
    <submittedName>
        <fullName evidence="9">Cytochrome p450</fullName>
    </submittedName>
</protein>
<evidence type="ECO:0000256" key="7">
    <source>
        <dbReference type="RuleBase" id="RU000461"/>
    </source>
</evidence>
<keyword evidence="8" id="KW-0472">Membrane</keyword>
<dbReference type="Pfam" id="PF00067">
    <property type="entry name" value="p450"/>
    <property type="match status" value="1"/>
</dbReference>
<dbReference type="AlphaFoldDB" id="A0AAI8YS47"/>
<reference evidence="9" key="1">
    <citation type="submission" date="2023-11" db="EMBL/GenBank/DDBJ databases">
        <authorList>
            <person name="Alioto T."/>
            <person name="Alioto T."/>
            <person name="Gomez Garrido J."/>
        </authorList>
    </citation>
    <scope>NUCLEOTIDE SEQUENCE</scope>
</reference>
<dbReference type="EMBL" id="CAVMBE010000003">
    <property type="protein sequence ID" value="CAK3809101.1"/>
    <property type="molecule type" value="Genomic_DNA"/>
</dbReference>
<dbReference type="SUPFAM" id="SSF48264">
    <property type="entry name" value="Cytochrome P450"/>
    <property type="match status" value="1"/>
</dbReference>
<dbReference type="InterPro" id="IPR050121">
    <property type="entry name" value="Cytochrome_P450_monoxygenase"/>
</dbReference>
<feature type="binding site" description="axial binding residue" evidence="6">
    <location>
        <position position="151"/>
    </location>
    <ligand>
        <name>heme</name>
        <dbReference type="ChEBI" id="CHEBI:30413"/>
    </ligand>
    <ligandPart>
        <name>Fe</name>
        <dbReference type="ChEBI" id="CHEBI:18248"/>
    </ligandPart>
</feature>
<evidence type="ECO:0000313" key="10">
    <source>
        <dbReference type="Proteomes" id="UP001296104"/>
    </source>
</evidence>
<evidence type="ECO:0000256" key="5">
    <source>
        <dbReference type="ARBA" id="ARBA00023004"/>
    </source>
</evidence>
<accession>A0AAI8YS47</accession>
<dbReference type="InterPro" id="IPR001128">
    <property type="entry name" value="Cyt_P450"/>
</dbReference>
<keyword evidence="10" id="KW-1185">Reference proteome</keyword>
<keyword evidence="6 7" id="KW-0349">Heme</keyword>
<dbReference type="PRINTS" id="PR00463">
    <property type="entry name" value="EP450I"/>
</dbReference>
<keyword evidence="3 6" id="KW-0479">Metal-binding</keyword>
<dbReference type="PANTHER" id="PTHR24305">
    <property type="entry name" value="CYTOCHROME P450"/>
    <property type="match status" value="1"/>
</dbReference>
<evidence type="ECO:0000256" key="1">
    <source>
        <dbReference type="ARBA" id="ARBA00001971"/>
    </source>
</evidence>
<dbReference type="GO" id="GO:0016705">
    <property type="term" value="F:oxidoreductase activity, acting on paired donors, with incorporation or reduction of molecular oxygen"/>
    <property type="evidence" value="ECO:0007669"/>
    <property type="project" value="InterPro"/>
</dbReference>
<keyword evidence="4 7" id="KW-0560">Oxidoreductase</keyword>
<keyword evidence="7" id="KW-0503">Monooxygenase</keyword>
<comment type="caution">
    <text evidence="9">The sequence shown here is derived from an EMBL/GenBank/DDBJ whole genome shotgun (WGS) entry which is preliminary data.</text>
</comment>
<dbReference type="InterPro" id="IPR002401">
    <property type="entry name" value="Cyt_P450_E_grp-I"/>
</dbReference>
<dbReference type="InterPro" id="IPR036396">
    <property type="entry name" value="Cyt_P450_sf"/>
</dbReference>
<proteinExistence type="inferred from homology"/>
<keyword evidence="8" id="KW-0812">Transmembrane</keyword>
<name>A0AAI8YS47_9PEZI</name>
<sequence length="201" mass="22075">MSKFDISRDIATFLGAGGEPIGATLVCLIYSVLQNPELQRKLEAEAAALGEPTIDGAVAEQCPLLDGAIYEALRLFGGGLTIPPRYASTPQVIRGYTIAPGTEVASHNHQLHRNPGVWGNAEKFDPERWLKRSKALTQDAFHPFSSGPRACIAIHLIMTELRLFAAHFFWEFSRIENGSVGHGKEYENTRSISSRSRVEIA</sequence>
<comment type="cofactor">
    <cofactor evidence="1 6">
        <name>heme</name>
        <dbReference type="ChEBI" id="CHEBI:30413"/>
    </cofactor>
</comment>
<evidence type="ECO:0000313" key="9">
    <source>
        <dbReference type="EMBL" id="CAK3809101.1"/>
    </source>
</evidence>
<evidence type="ECO:0000256" key="3">
    <source>
        <dbReference type="ARBA" id="ARBA00022723"/>
    </source>
</evidence>
<dbReference type="Proteomes" id="UP001296104">
    <property type="component" value="Unassembled WGS sequence"/>
</dbReference>
<dbReference type="InterPro" id="IPR017972">
    <property type="entry name" value="Cyt_P450_CS"/>
</dbReference>